<evidence type="ECO:0000256" key="1">
    <source>
        <dbReference type="ARBA" id="ARBA00005384"/>
    </source>
</evidence>
<evidence type="ECO:0000256" key="2">
    <source>
        <dbReference type="ARBA" id="ARBA00022898"/>
    </source>
</evidence>
<dbReference type="CDD" id="cd07377">
    <property type="entry name" value="WHTH_GntR"/>
    <property type="match status" value="1"/>
</dbReference>
<dbReference type="GO" id="GO:0003677">
    <property type="term" value="F:DNA binding"/>
    <property type="evidence" value="ECO:0007669"/>
    <property type="project" value="UniProtKB-KW"/>
</dbReference>
<protein>
    <submittedName>
        <fullName evidence="7">DNA-binding protein</fullName>
    </submittedName>
</protein>
<dbReference type="Pfam" id="PF00155">
    <property type="entry name" value="Aminotran_1_2"/>
    <property type="match status" value="1"/>
</dbReference>
<dbReference type="SMART" id="SM00345">
    <property type="entry name" value="HTH_GNTR"/>
    <property type="match status" value="1"/>
</dbReference>
<dbReference type="InterPro" id="IPR015421">
    <property type="entry name" value="PyrdxlP-dep_Trfase_major"/>
</dbReference>
<dbReference type="Gene3D" id="3.40.640.10">
    <property type="entry name" value="Type I PLP-dependent aspartate aminotransferase-like (Major domain)"/>
    <property type="match status" value="1"/>
</dbReference>
<dbReference type="PANTHER" id="PTHR46577:SF1">
    <property type="entry name" value="HTH-TYPE TRANSCRIPTIONAL REGULATORY PROTEIN GABR"/>
    <property type="match status" value="1"/>
</dbReference>
<dbReference type="SUPFAM" id="SSF46785">
    <property type="entry name" value="Winged helix' DNA-binding domain"/>
    <property type="match status" value="1"/>
</dbReference>
<evidence type="ECO:0000256" key="5">
    <source>
        <dbReference type="ARBA" id="ARBA00023163"/>
    </source>
</evidence>
<dbReference type="InterPro" id="IPR004839">
    <property type="entry name" value="Aminotransferase_I/II_large"/>
</dbReference>
<gene>
    <name evidence="7" type="ORF">AWM79_12825</name>
</gene>
<dbReference type="Proteomes" id="UP000063229">
    <property type="component" value="Chromosome"/>
</dbReference>
<dbReference type="KEGG" id="pagb:AWM79_12825"/>
<accession>A0A0X1T283</accession>
<dbReference type="EMBL" id="CP014135">
    <property type="protein sequence ID" value="AMB86131.1"/>
    <property type="molecule type" value="Genomic_DNA"/>
</dbReference>
<dbReference type="InterPro" id="IPR036388">
    <property type="entry name" value="WH-like_DNA-bd_sf"/>
</dbReference>
<dbReference type="STRING" id="46677.AWM79_12825"/>
<reference evidence="7 8" key="1">
    <citation type="submission" date="2016-01" db="EMBL/GenBank/DDBJ databases">
        <authorList>
            <person name="McClelland M."/>
            <person name="Jain A."/>
            <person name="Saraogi P."/>
            <person name="Mendelson R."/>
            <person name="Westerman R."/>
            <person name="SanMiguel P."/>
            <person name="Csonka L."/>
        </authorList>
    </citation>
    <scope>NUCLEOTIDE SEQUENCE [LARGE SCALE GENOMIC DNA]</scope>
    <source>
        <strain evidence="7 8">NCPPB 2472</strain>
    </source>
</reference>
<sequence length="468" mass="51647">MNKNTPNEGKNPPLFRQIYLRFRDSITEGRLKPGDRVPSIRALASELNLAHGTIEAAYQLLIGEGYLVTRGAAGTVVSPQIRSAPLKSLPTKSQSPQQPLIHTGEPPQPLQMGLPALDAFPSKLWNRLAYRVLRHSATDGLIYPDAKGHVSLRNAVAGYLGVSRGIGCSPEQVFIVAGYRACLDLICRSLLHSADHCWVEDPGYLAAHHFLREAGANLVPVPVDDQGMIVESGIQRACNARFAVVTPTHQSPLCVAMSMPRRQNLLAWAHQQQSWIIEDDYDSEYRYLGRPLPALKSLDTYDRVLYCGTFSKVLLPGLRLAYLVVPKNLVCRFAQITDMMHSHCPQLWQVTTAHFINEGHFARHLRKMRNLYAARRGLLVAALTSALGARLSIDHQVGGMHLVTRLPEGTDDRAMAAKAKSAGLNVHALSDWYLEAPTEPGLLLGFTNIKDREQALFLATLLGQMIGV</sequence>
<organism evidence="7 8">
    <name type="scientific">Pseudomonas agarici</name>
    <dbReference type="NCBI Taxonomy" id="46677"/>
    <lineage>
        <taxon>Bacteria</taxon>
        <taxon>Pseudomonadati</taxon>
        <taxon>Pseudomonadota</taxon>
        <taxon>Gammaproteobacteria</taxon>
        <taxon>Pseudomonadales</taxon>
        <taxon>Pseudomonadaceae</taxon>
        <taxon>Pseudomonas</taxon>
    </lineage>
</organism>
<dbReference type="RefSeq" id="WP_060783011.1">
    <property type="nucleotide sequence ID" value="NZ_CP014135.1"/>
</dbReference>
<evidence type="ECO:0000259" key="6">
    <source>
        <dbReference type="PROSITE" id="PS50949"/>
    </source>
</evidence>
<keyword evidence="4 7" id="KW-0238">DNA-binding</keyword>
<keyword evidence="3" id="KW-0805">Transcription regulation</keyword>
<evidence type="ECO:0000313" key="8">
    <source>
        <dbReference type="Proteomes" id="UP000063229"/>
    </source>
</evidence>
<evidence type="ECO:0000256" key="3">
    <source>
        <dbReference type="ARBA" id="ARBA00023015"/>
    </source>
</evidence>
<dbReference type="Gene3D" id="1.10.10.10">
    <property type="entry name" value="Winged helix-like DNA-binding domain superfamily/Winged helix DNA-binding domain"/>
    <property type="match status" value="1"/>
</dbReference>
<comment type="similarity">
    <text evidence="1">In the C-terminal section; belongs to the class-I pyridoxal-phosphate-dependent aminotransferase family.</text>
</comment>
<proteinExistence type="inferred from homology"/>
<dbReference type="InterPro" id="IPR036390">
    <property type="entry name" value="WH_DNA-bd_sf"/>
</dbReference>
<dbReference type="CDD" id="cd00609">
    <property type="entry name" value="AAT_like"/>
    <property type="match status" value="1"/>
</dbReference>
<dbReference type="InterPro" id="IPR015424">
    <property type="entry name" value="PyrdxlP-dep_Trfase"/>
</dbReference>
<name>A0A0X1T283_PSEAA</name>
<dbReference type="SUPFAM" id="SSF53383">
    <property type="entry name" value="PLP-dependent transferases"/>
    <property type="match status" value="1"/>
</dbReference>
<keyword evidence="5" id="KW-0804">Transcription</keyword>
<keyword evidence="8" id="KW-1185">Reference proteome</keyword>
<keyword evidence="2" id="KW-0663">Pyridoxal phosphate</keyword>
<feature type="domain" description="HTH gntR-type" evidence="6">
    <location>
        <begin position="12"/>
        <end position="80"/>
    </location>
</feature>
<dbReference type="PROSITE" id="PS50949">
    <property type="entry name" value="HTH_GNTR"/>
    <property type="match status" value="1"/>
</dbReference>
<dbReference type="Pfam" id="PF00392">
    <property type="entry name" value="GntR"/>
    <property type="match status" value="1"/>
</dbReference>
<dbReference type="GO" id="GO:0030170">
    <property type="term" value="F:pyridoxal phosphate binding"/>
    <property type="evidence" value="ECO:0007669"/>
    <property type="project" value="InterPro"/>
</dbReference>
<dbReference type="GO" id="GO:0003700">
    <property type="term" value="F:DNA-binding transcription factor activity"/>
    <property type="evidence" value="ECO:0007669"/>
    <property type="project" value="InterPro"/>
</dbReference>
<dbReference type="InterPro" id="IPR000524">
    <property type="entry name" value="Tscrpt_reg_HTH_GntR"/>
</dbReference>
<dbReference type="InterPro" id="IPR051446">
    <property type="entry name" value="HTH_trans_reg/aminotransferase"/>
</dbReference>
<evidence type="ECO:0000313" key="7">
    <source>
        <dbReference type="EMBL" id="AMB86131.1"/>
    </source>
</evidence>
<evidence type="ECO:0000256" key="4">
    <source>
        <dbReference type="ARBA" id="ARBA00023125"/>
    </source>
</evidence>
<dbReference type="PANTHER" id="PTHR46577">
    <property type="entry name" value="HTH-TYPE TRANSCRIPTIONAL REGULATORY PROTEIN GABR"/>
    <property type="match status" value="1"/>
</dbReference>
<dbReference type="AlphaFoldDB" id="A0A0X1T283"/>